<accession>A0A0S3Q0R8</accession>
<protein>
    <recommendedName>
        <fullName evidence="3">Addiction module antidote protein</fullName>
    </recommendedName>
</protein>
<dbReference type="Proteomes" id="UP000236884">
    <property type="component" value="Chromosome"/>
</dbReference>
<dbReference type="EMBL" id="AP014946">
    <property type="protein sequence ID" value="BAT61798.1"/>
    <property type="molecule type" value="Genomic_DNA"/>
</dbReference>
<dbReference type="Pfam" id="PF21716">
    <property type="entry name" value="dnstrm_HI1420"/>
    <property type="match status" value="1"/>
</dbReference>
<dbReference type="NCBIfam" id="TIGR02684">
    <property type="entry name" value="dnstrm_HI1420"/>
    <property type="match status" value="1"/>
</dbReference>
<dbReference type="PANTHER" id="PTHR40275:SF1">
    <property type="entry name" value="SSL7038 PROTEIN"/>
    <property type="match status" value="1"/>
</dbReference>
<evidence type="ECO:0000313" key="1">
    <source>
        <dbReference type="EMBL" id="BAT61798.1"/>
    </source>
</evidence>
<evidence type="ECO:0008006" key="3">
    <source>
        <dbReference type="Google" id="ProtNLM"/>
    </source>
</evidence>
<dbReference type="InterPro" id="IPR014057">
    <property type="entry name" value="HI1420"/>
</dbReference>
<dbReference type="OrthoDB" id="9798416at2"/>
<keyword evidence="2" id="KW-1185">Reference proteome</keyword>
<dbReference type="AlphaFoldDB" id="A0A0S3Q0R8"/>
<reference evidence="1 2" key="1">
    <citation type="submission" date="2015-08" db="EMBL/GenBank/DDBJ databases">
        <title>Investigation of the bacterial diversity of lava forest soil.</title>
        <authorList>
            <person name="Lee J.S."/>
        </authorList>
    </citation>
    <scope>NUCLEOTIDE SEQUENCE [LARGE SCALE GENOMIC DNA]</scope>
    <source>
        <strain evidence="1 2">GJW-30</strain>
    </source>
</reference>
<evidence type="ECO:0000313" key="2">
    <source>
        <dbReference type="Proteomes" id="UP000236884"/>
    </source>
</evidence>
<dbReference type="RefSeq" id="WP_096358448.1">
    <property type="nucleotide sequence ID" value="NZ_AP014946.1"/>
</dbReference>
<dbReference type="KEGG" id="vgo:GJW-30_1_04359"/>
<organism evidence="1 2">
    <name type="scientific">Variibacter gotjawalensis</name>
    <dbReference type="NCBI Taxonomy" id="1333996"/>
    <lineage>
        <taxon>Bacteria</taxon>
        <taxon>Pseudomonadati</taxon>
        <taxon>Pseudomonadota</taxon>
        <taxon>Alphaproteobacteria</taxon>
        <taxon>Hyphomicrobiales</taxon>
        <taxon>Nitrobacteraceae</taxon>
        <taxon>Variibacter</taxon>
    </lineage>
</organism>
<name>A0A0S3Q0R8_9BRAD</name>
<sequence>MATTKWDSADYLTSSKAVATYLQSAFEDGDPRVIAHALGNVARAQGLPQIAKDVGVTKAGLYKALSRDGDPRLSTFIGTLRAMGFELRVKKAA</sequence>
<dbReference type="PANTHER" id="PTHR40275">
    <property type="entry name" value="SSL7038 PROTEIN"/>
    <property type="match status" value="1"/>
</dbReference>
<proteinExistence type="predicted"/>
<gene>
    <name evidence="1" type="ORF">GJW-30_1_04359</name>
</gene>